<name>A0A3E2N4N5_9FIRM</name>
<dbReference type="AlphaFoldDB" id="A0A3E2N4N5"/>
<dbReference type="RefSeq" id="WP_117419878.1">
    <property type="nucleotide sequence ID" value="NZ_QOHO01000111.1"/>
</dbReference>
<gene>
    <name evidence="1" type="ORF">DS742_26255</name>
</gene>
<evidence type="ECO:0000313" key="1">
    <source>
        <dbReference type="EMBL" id="RFZ75945.1"/>
    </source>
</evidence>
<comment type="caution">
    <text evidence="1">The sequence shown here is derived from an EMBL/GenBank/DDBJ whole genome shotgun (WGS) entry which is preliminary data.</text>
</comment>
<accession>A0A3E2N4N5</accession>
<organism evidence="1 2">
    <name type="scientific">Lacrimispora amygdalina</name>
    <dbReference type="NCBI Taxonomy" id="253257"/>
    <lineage>
        <taxon>Bacteria</taxon>
        <taxon>Bacillati</taxon>
        <taxon>Bacillota</taxon>
        <taxon>Clostridia</taxon>
        <taxon>Lachnospirales</taxon>
        <taxon>Lachnospiraceae</taxon>
        <taxon>Lacrimispora</taxon>
    </lineage>
</organism>
<dbReference type="EMBL" id="QOHO01000111">
    <property type="protein sequence ID" value="RFZ75945.1"/>
    <property type="molecule type" value="Genomic_DNA"/>
</dbReference>
<dbReference type="Proteomes" id="UP000260680">
    <property type="component" value="Unassembled WGS sequence"/>
</dbReference>
<dbReference type="OrthoDB" id="1889659at2"/>
<protein>
    <submittedName>
        <fullName evidence="1">Uncharacterized protein</fullName>
    </submittedName>
</protein>
<evidence type="ECO:0000313" key="2">
    <source>
        <dbReference type="Proteomes" id="UP000260680"/>
    </source>
</evidence>
<reference evidence="1 2" key="1">
    <citation type="submission" date="2018-07" db="EMBL/GenBank/DDBJ databases">
        <title>New species, Clostridium PI-S10-A1B.</title>
        <authorList>
            <person name="Krishna G."/>
            <person name="Summeta K."/>
            <person name="Shikha S."/>
            <person name="Prabhu P.B."/>
            <person name="Suresh K."/>
        </authorList>
    </citation>
    <scope>NUCLEOTIDE SEQUENCE [LARGE SCALE GENOMIC DNA]</scope>
    <source>
        <strain evidence="1 2">PI-S10-A1B</strain>
    </source>
</reference>
<sequence length="297" mass="33611">MLLGYTFLGDETSFSSTANSANNLETITVKNSVVNELYVSSKVSDVNNFNGLIPTDWDIDTRLHASFNDDLYGGNVNFTEEIVSSVRIKRKTANDSNFKTIYEKDINNKDDFSINLIHYYAPIGDVSFAYVPIISGGEGDYIINTVKSDFNSYFICEKDISYPMVLDTNFNKKRIQRTGLIEPLGREKPIIFKGGKTNYITGDIECCFIENQNCTWQTETSWYYRNTIYDFLTNGNVKVLKDYFGNVWLIGVTSDEITEESDHPLHVISKFSVAECGDAHSINDLFYNGLLDTNIDG</sequence>
<proteinExistence type="predicted"/>